<dbReference type="GO" id="GO:0031347">
    <property type="term" value="P:regulation of defense response"/>
    <property type="evidence" value="ECO:0000318"/>
    <property type="project" value="GO_Central"/>
</dbReference>
<feature type="region of interest" description="Disordered" evidence="5">
    <location>
        <begin position="211"/>
        <end position="236"/>
    </location>
</feature>
<comment type="subcellular location">
    <subcellularLocation>
        <location evidence="4">Nucleus</location>
    </subcellularLocation>
</comment>
<dbReference type="OrthoDB" id="1937734at2759"/>
<evidence type="ECO:0000313" key="9">
    <source>
        <dbReference type="Proteomes" id="UP000012960"/>
    </source>
</evidence>
<dbReference type="PROSITE" id="PS51320">
    <property type="entry name" value="TIFY"/>
    <property type="match status" value="1"/>
</dbReference>
<reference evidence="8" key="2">
    <citation type="submission" date="2021-05" db="UniProtKB">
        <authorList>
            <consortium name="EnsemblPlants"/>
        </authorList>
    </citation>
    <scope>IDENTIFICATION</scope>
    <source>
        <strain evidence="8">subsp. malaccensis</strain>
    </source>
</reference>
<comment type="similarity">
    <text evidence="1 4">Belongs to the TIFY/JAZ family.</text>
</comment>
<proteinExistence type="inferred from homology"/>
<dbReference type="Gramene" id="Ma11_t08880.1">
    <property type="protein sequence ID" value="Ma11_p08880.1"/>
    <property type="gene ID" value="Ma11_g08880"/>
</dbReference>
<dbReference type="Pfam" id="PF06200">
    <property type="entry name" value="tify"/>
    <property type="match status" value="1"/>
</dbReference>
<keyword evidence="4" id="KW-0539">Nucleus</keyword>
<evidence type="ECO:0000256" key="3">
    <source>
        <dbReference type="ARBA" id="ARBA00022843"/>
    </source>
</evidence>
<sequence length="236" mass="25436">MAEAGRKQGRTNFAVTCTLLSQYIKEKGSIADLGLGIAQDAAIGKSESVRPPTTMSVIPGADLCRGEDGAKELFPQSVDLGPAVLEDAREAARGQLTIFYGGKVLVFDKFPAEKAKDLMQLATKGNSASQNSVSSRSVSVSYQTSTLVPITANNSLVPQVHMSRSAQPNLPDLPIARKASLQRFLEKRKDRINARSPYQVSASPELGINREDNKSWLGLGPRFSIPSLSPSSEYNR</sequence>
<evidence type="ECO:0000256" key="1">
    <source>
        <dbReference type="ARBA" id="ARBA00008614"/>
    </source>
</evidence>
<gene>
    <name evidence="7" type="ORF">GSMUA_16540.1</name>
</gene>
<dbReference type="OMA" id="KHRISAN"/>
<evidence type="ECO:0000256" key="2">
    <source>
        <dbReference type="ARBA" id="ARBA00022819"/>
    </source>
</evidence>
<feature type="compositionally biased region" description="Polar residues" evidence="5">
    <location>
        <begin position="226"/>
        <end position="236"/>
    </location>
</feature>
<dbReference type="GO" id="GO:2000022">
    <property type="term" value="P:regulation of jasmonic acid mediated signaling pathway"/>
    <property type="evidence" value="ECO:0000318"/>
    <property type="project" value="GO_Central"/>
</dbReference>
<dbReference type="AlphaFoldDB" id="A0A804L5T9"/>
<dbReference type="InterPro" id="IPR040390">
    <property type="entry name" value="TIFY/JAZ"/>
</dbReference>
<dbReference type="Proteomes" id="UP000012960">
    <property type="component" value="Unplaced"/>
</dbReference>
<dbReference type="InterPro" id="IPR018467">
    <property type="entry name" value="CCT_CS"/>
</dbReference>
<dbReference type="SMART" id="SM00979">
    <property type="entry name" value="TIFY"/>
    <property type="match status" value="1"/>
</dbReference>
<dbReference type="PANTHER" id="PTHR33077">
    <property type="entry name" value="PROTEIN TIFY 4A-RELATED-RELATED"/>
    <property type="match status" value="1"/>
</dbReference>
<reference evidence="7" key="1">
    <citation type="submission" date="2021-03" db="EMBL/GenBank/DDBJ databases">
        <authorList>
            <consortium name="Genoscope - CEA"/>
            <person name="William W."/>
        </authorList>
    </citation>
    <scope>NUCLEOTIDE SEQUENCE</scope>
    <source>
        <strain evidence="7">Doubled-haploid Pahang</strain>
    </source>
</reference>
<evidence type="ECO:0000313" key="7">
    <source>
        <dbReference type="EMBL" id="CAG1863974.1"/>
    </source>
</evidence>
<evidence type="ECO:0000313" key="8">
    <source>
        <dbReference type="EnsemblPlants" id="Ma11_p08880.1"/>
    </source>
</evidence>
<dbReference type="EnsemblPlants" id="Ma11_t08880.1">
    <property type="protein sequence ID" value="Ma11_p08880.1"/>
    <property type="gene ID" value="Ma11_g08880"/>
</dbReference>
<keyword evidence="3" id="KW-0832">Ubl conjugation</keyword>
<evidence type="ECO:0000259" key="6">
    <source>
        <dbReference type="PROSITE" id="PS51320"/>
    </source>
</evidence>
<comment type="function">
    <text evidence="4">Repressor of jasmonate responses.</text>
</comment>
<dbReference type="FunCoup" id="A0A804L5T9">
    <property type="interactions" value="1753"/>
</dbReference>
<dbReference type="InParanoid" id="A0A804L5T9"/>
<feature type="domain" description="Tify" evidence="6">
    <location>
        <begin position="89"/>
        <end position="124"/>
    </location>
</feature>
<accession>A0A804L5T9</accession>
<evidence type="ECO:0000256" key="4">
    <source>
        <dbReference type="RuleBase" id="RU369065"/>
    </source>
</evidence>
<name>A0A804L5T9_MUSAM</name>
<dbReference type="GO" id="GO:0009611">
    <property type="term" value="P:response to wounding"/>
    <property type="evidence" value="ECO:0000318"/>
    <property type="project" value="GO_Central"/>
</dbReference>
<dbReference type="EMBL" id="HG996475">
    <property type="protein sequence ID" value="CAG1863974.1"/>
    <property type="molecule type" value="Genomic_DNA"/>
</dbReference>
<dbReference type="GO" id="GO:0005634">
    <property type="term" value="C:nucleus"/>
    <property type="evidence" value="ECO:0000318"/>
    <property type="project" value="GO_Central"/>
</dbReference>
<dbReference type="InterPro" id="IPR010399">
    <property type="entry name" value="Tify_dom"/>
</dbReference>
<keyword evidence="2 4" id="KW-1184">Jasmonic acid signaling pathway</keyword>
<dbReference type="Pfam" id="PF09425">
    <property type="entry name" value="Jas_motif"/>
    <property type="match status" value="1"/>
</dbReference>
<dbReference type="SMR" id="A0A804L5T9"/>
<evidence type="ECO:0000256" key="5">
    <source>
        <dbReference type="SAM" id="MobiDB-lite"/>
    </source>
</evidence>
<keyword evidence="9" id="KW-1185">Reference proteome</keyword>
<comment type="domain">
    <text evidence="4">The jas domain is required for interaction with COI1.</text>
</comment>
<dbReference type="PANTHER" id="PTHR33077:SF140">
    <property type="entry name" value="PROTEIN TIFY 10B"/>
    <property type="match status" value="1"/>
</dbReference>
<organism evidence="8 9">
    <name type="scientific">Musa acuminata subsp. malaccensis</name>
    <name type="common">Wild banana</name>
    <name type="synonym">Musa malaccensis</name>
    <dbReference type="NCBI Taxonomy" id="214687"/>
    <lineage>
        <taxon>Eukaryota</taxon>
        <taxon>Viridiplantae</taxon>
        <taxon>Streptophyta</taxon>
        <taxon>Embryophyta</taxon>
        <taxon>Tracheophyta</taxon>
        <taxon>Spermatophyta</taxon>
        <taxon>Magnoliopsida</taxon>
        <taxon>Liliopsida</taxon>
        <taxon>Zingiberales</taxon>
        <taxon>Musaceae</taxon>
        <taxon>Musa</taxon>
    </lineage>
</organism>
<protein>
    <recommendedName>
        <fullName evidence="4">Protein TIFY</fullName>
    </recommendedName>
    <alternativeName>
        <fullName evidence="4">Jasmonate ZIM domain-containing protein</fullName>
    </alternativeName>
</protein>